<dbReference type="AlphaFoldDB" id="D3R1Z3"/>
<dbReference type="KEGG" id="clo:HMPREF0868_0887"/>
<dbReference type="InterPro" id="IPR002104">
    <property type="entry name" value="Integrase_catalytic"/>
</dbReference>
<dbReference type="HOGENOM" id="CLU_027562_9_6_9"/>
<name>D3R1Z3_MAGIU</name>
<sequence length="366" mass="41578">MKESNSILSADELRLPTNPTIQSSKTAAERKDCKNATVQVDFPALTDFLAYLSGIKGRSALTIKEYHYDLVLFFRYYKILQKRVPHDLDFRAIPLDDITEADLNQIDLKILYSFIGWLANEKKASTANRSRKIATLRSFFKYHHTKTRLIKENPAAELESPKQLKKQPRYLEVEESKQLLQTVAQANSNFSQRDYCILTLFLNCGLRLAELCGINLGDIGEDTLRVLGKGGKERTVYLNGACIAALNAYLPERKQQKNSFNSAEKKQAETPLFISRQGNRISHPAVQLLVRKYIILAGLDPHKYTPHKLRHTAATLMYKYGHVDIRMLQQILGHSSVATTEIYTHLDADSLHNAVEKNPLADERSC</sequence>
<keyword evidence="2" id="KW-0963">Cytoplasm</keyword>
<keyword evidence="6 9" id="KW-0238">DNA-binding</keyword>
<dbReference type="SUPFAM" id="SSF56349">
    <property type="entry name" value="DNA breaking-rejoining enzymes"/>
    <property type="match status" value="1"/>
</dbReference>
<dbReference type="InterPro" id="IPR050090">
    <property type="entry name" value="Tyrosine_recombinase_XerCD"/>
</dbReference>
<dbReference type="Proteomes" id="UP000008234">
    <property type="component" value="Chromosome"/>
</dbReference>
<keyword evidence="4" id="KW-0159">Chromosome partition</keyword>
<dbReference type="STRING" id="699246.HMPREF0868_0887"/>
<protein>
    <submittedName>
        <fullName evidence="12">Site-specific tyrosine recombinase XerC</fullName>
    </submittedName>
</protein>
<keyword evidence="5" id="KW-0229">DNA integration</keyword>
<evidence type="ECO:0000256" key="6">
    <source>
        <dbReference type="ARBA" id="ARBA00023125"/>
    </source>
</evidence>
<dbReference type="GO" id="GO:0007059">
    <property type="term" value="P:chromosome segregation"/>
    <property type="evidence" value="ECO:0007669"/>
    <property type="project" value="UniProtKB-KW"/>
</dbReference>
<keyword evidence="3" id="KW-0132">Cell division</keyword>
<dbReference type="GO" id="GO:0006310">
    <property type="term" value="P:DNA recombination"/>
    <property type="evidence" value="ECO:0007669"/>
    <property type="project" value="UniProtKB-KW"/>
</dbReference>
<keyword evidence="7" id="KW-0233">DNA recombination</keyword>
<dbReference type="PANTHER" id="PTHR30349:SF77">
    <property type="entry name" value="TYROSINE RECOMBINASE XERC"/>
    <property type="match status" value="1"/>
</dbReference>
<reference evidence="13" key="1">
    <citation type="submission" date="2009-12" db="EMBL/GenBank/DDBJ databases">
        <title>Sequence of Clostridiales genomosp. BVAB3 str. UPII9-5.</title>
        <authorList>
            <person name="Madupu R."/>
            <person name="Durkin A.S."/>
            <person name="Torralba M."/>
            <person name="Methe B."/>
            <person name="Sutton G.G."/>
            <person name="Strausberg R.L."/>
            <person name="Nelson K.E."/>
        </authorList>
    </citation>
    <scope>NUCLEOTIDE SEQUENCE [LARGE SCALE GENOMIC DNA]</scope>
    <source>
        <strain evidence="13">UPII9-5</strain>
    </source>
</reference>
<feature type="domain" description="Core-binding (CB)" evidence="11">
    <location>
        <begin position="39"/>
        <end position="144"/>
    </location>
</feature>
<dbReference type="GO" id="GO:0015074">
    <property type="term" value="P:DNA integration"/>
    <property type="evidence" value="ECO:0007669"/>
    <property type="project" value="UniProtKB-KW"/>
</dbReference>
<dbReference type="eggNOG" id="COG4974">
    <property type="taxonomic scope" value="Bacteria"/>
</dbReference>
<dbReference type="Gene3D" id="1.10.150.130">
    <property type="match status" value="1"/>
</dbReference>
<dbReference type="PANTHER" id="PTHR30349">
    <property type="entry name" value="PHAGE INTEGRASE-RELATED"/>
    <property type="match status" value="1"/>
</dbReference>
<dbReference type="Gene3D" id="1.10.443.10">
    <property type="entry name" value="Intergrase catalytic core"/>
    <property type="match status" value="1"/>
</dbReference>
<dbReference type="InterPro" id="IPR013762">
    <property type="entry name" value="Integrase-like_cat_sf"/>
</dbReference>
<evidence type="ECO:0000256" key="8">
    <source>
        <dbReference type="ARBA" id="ARBA00023306"/>
    </source>
</evidence>
<dbReference type="EMBL" id="CP001850">
    <property type="protein sequence ID" value="ADC91271.1"/>
    <property type="molecule type" value="Genomic_DNA"/>
</dbReference>
<gene>
    <name evidence="12" type="primary">xerC</name>
    <name evidence="12" type="ordered locus">HMPREF0868_0887</name>
</gene>
<dbReference type="Pfam" id="PF00589">
    <property type="entry name" value="Phage_integrase"/>
    <property type="match status" value="1"/>
</dbReference>
<evidence type="ECO:0000256" key="3">
    <source>
        <dbReference type="ARBA" id="ARBA00022618"/>
    </source>
</evidence>
<evidence type="ECO:0000256" key="4">
    <source>
        <dbReference type="ARBA" id="ARBA00022829"/>
    </source>
</evidence>
<evidence type="ECO:0000259" key="10">
    <source>
        <dbReference type="PROSITE" id="PS51898"/>
    </source>
</evidence>
<feature type="domain" description="Tyr recombinase" evidence="10">
    <location>
        <begin position="166"/>
        <end position="356"/>
    </location>
</feature>
<dbReference type="PROSITE" id="PS51898">
    <property type="entry name" value="TYR_RECOMBINASE"/>
    <property type="match status" value="1"/>
</dbReference>
<dbReference type="GO" id="GO:0003677">
    <property type="term" value="F:DNA binding"/>
    <property type="evidence" value="ECO:0007669"/>
    <property type="project" value="UniProtKB-UniRule"/>
</dbReference>
<dbReference type="InterPro" id="IPR010998">
    <property type="entry name" value="Integrase_recombinase_N"/>
</dbReference>
<keyword evidence="13" id="KW-1185">Reference proteome</keyword>
<evidence type="ECO:0000256" key="7">
    <source>
        <dbReference type="ARBA" id="ARBA00023172"/>
    </source>
</evidence>
<dbReference type="InterPro" id="IPR011010">
    <property type="entry name" value="DNA_brk_join_enz"/>
</dbReference>
<dbReference type="GO" id="GO:0051301">
    <property type="term" value="P:cell division"/>
    <property type="evidence" value="ECO:0007669"/>
    <property type="project" value="UniProtKB-KW"/>
</dbReference>
<dbReference type="PROSITE" id="PS51900">
    <property type="entry name" value="CB"/>
    <property type="match status" value="1"/>
</dbReference>
<dbReference type="InterPro" id="IPR044068">
    <property type="entry name" value="CB"/>
</dbReference>
<proteinExistence type="predicted"/>
<dbReference type="RefSeq" id="WP_012993415.1">
    <property type="nucleotide sequence ID" value="NC_013895.2"/>
</dbReference>
<evidence type="ECO:0000313" key="13">
    <source>
        <dbReference type="Proteomes" id="UP000008234"/>
    </source>
</evidence>
<accession>D3R1Z3</accession>
<keyword evidence="8" id="KW-0131">Cell cycle</keyword>
<evidence type="ECO:0000259" key="11">
    <source>
        <dbReference type="PROSITE" id="PS51900"/>
    </source>
</evidence>
<organism evidence="12 13">
    <name type="scientific">Mageeibacillus indolicus (strain UPII9-5)</name>
    <name type="common">Clostridiales genomosp. BVAB3 (strain UPII9-5)</name>
    <dbReference type="NCBI Taxonomy" id="699246"/>
    <lineage>
        <taxon>Bacteria</taxon>
        <taxon>Bacillati</taxon>
        <taxon>Bacillota</taxon>
        <taxon>Clostridia</taxon>
        <taxon>Eubacteriales</taxon>
        <taxon>Oscillospiraceae</taxon>
        <taxon>Mageeibacillus</taxon>
    </lineage>
</organism>
<comment type="subcellular location">
    <subcellularLocation>
        <location evidence="1">Cytoplasm</location>
    </subcellularLocation>
</comment>
<evidence type="ECO:0000256" key="2">
    <source>
        <dbReference type="ARBA" id="ARBA00022490"/>
    </source>
</evidence>
<evidence type="ECO:0000313" key="12">
    <source>
        <dbReference type="EMBL" id="ADC91271.1"/>
    </source>
</evidence>
<evidence type="ECO:0000256" key="5">
    <source>
        <dbReference type="ARBA" id="ARBA00022908"/>
    </source>
</evidence>
<evidence type="ECO:0000256" key="9">
    <source>
        <dbReference type="PROSITE-ProRule" id="PRU01248"/>
    </source>
</evidence>
<dbReference type="GO" id="GO:0005737">
    <property type="term" value="C:cytoplasm"/>
    <property type="evidence" value="ECO:0007669"/>
    <property type="project" value="UniProtKB-SubCell"/>
</dbReference>
<evidence type="ECO:0000256" key="1">
    <source>
        <dbReference type="ARBA" id="ARBA00004496"/>
    </source>
</evidence>